<accession>A0A4Y2A7M8</accession>
<organism evidence="1 2">
    <name type="scientific">Araneus ventricosus</name>
    <name type="common">Orbweaver spider</name>
    <name type="synonym">Epeira ventricosa</name>
    <dbReference type="NCBI Taxonomy" id="182803"/>
    <lineage>
        <taxon>Eukaryota</taxon>
        <taxon>Metazoa</taxon>
        <taxon>Ecdysozoa</taxon>
        <taxon>Arthropoda</taxon>
        <taxon>Chelicerata</taxon>
        <taxon>Arachnida</taxon>
        <taxon>Araneae</taxon>
        <taxon>Araneomorphae</taxon>
        <taxon>Entelegynae</taxon>
        <taxon>Araneoidea</taxon>
        <taxon>Araneidae</taxon>
        <taxon>Araneus</taxon>
    </lineage>
</organism>
<name>A0A4Y2A7M8_ARAVE</name>
<proteinExistence type="predicted"/>
<comment type="caution">
    <text evidence="1">The sequence shown here is derived from an EMBL/GenBank/DDBJ whole genome shotgun (WGS) entry which is preliminary data.</text>
</comment>
<dbReference type="EMBL" id="BGPR01000008">
    <property type="protein sequence ID" value="GBL75788.1"/>
    <property type="molecule type" value="Genomic_DNA"/>
</dbReference>
<evidence type="ECO:0000313" key="1">
    <source>
        <dbReference type="EMBL" id="GBL75788.1"/>
    </source>
</evidence>
<reference evidence="1 2" key="1">
    <citation type="journal article" date="2019" name="Sci. Rep.">
        <title>Orb-weaving spider Araneus ventricosus genome elucidates the spidroin gene catalogue.</title>
        <authorList>
            <person name="Kono N."/>
            <person name="Nakamura H."/>
            <person name="Ohtoshi R."/>
            <person name="Moran D.A.P."/>
            <person name="Shinohara A."/>
            <person name="Yoshida Y."/>
            <person name="Fujiwara M."/>
            <person name="Mori M."/>
            <person name="Tomita M."/>
            <person name="Arakawa K."/>
        </authorList>
    </citation>
    <scope>NUCLEOTIDE SEQUENCE [LARGE SCALE GENOMIC DNA]</scope>
</reference>
<dbReference type="AlphaFoldDB" id="A0A4Y2A7M8"/>
<evidence type="ECO:0000313" key="2">
    <source>
        <dbReference type="Proteomes" id="UP000499080"/>
    </source>
</evidence>
<protein>
    <submittedName>
        <fullName evidence="1">Uncharacterized protein</fullName>
    </submittedName>
</protein>
<keyword evidence="2" id="KW-1185">Reference proteome</keyword>
<sequence>MLGLAGSDDSVALLSVPYVPKLNYSKSHVLSVLQLYLSQTWCSRNNGDVRYDSANTSERLHRTIRHGKSQQKMHFDPSSARFTGEWYRKWDCELYQDLAQSFPFCGVTASLLAHCPAEVS</sequence>
<gene>
    <name evidence="1" type="ORF">AVEN_155075_1</name>
</gene>
<dbReference type="Proteomes" id="UP000499080">
    <property type="component" value="Unassembled WGS sequence"/>
</dbReference>